<gene>
    <name evidence="1" type="ORF">A3Q56_05701</name>
</gene>
<dbReference type="SUPFAM" id="SSF56112">
    <property type="entry name" value="Protein kinase-like (PK-like)"/>
    <property type="match status" value="1"/>
</dbReference>
<feature type="non-terminal residue" evidence="1">
    <location>
        <position position="377"/>
    </location>
</feature>
<evidence type="ECO:0008006" key="3">
    <source>
        <dbReference type="Google" id="ProtNLM"/>
    </source>
</evidence>
<evidence type="ECO:0000313" key="2">
    <source>
        <dbReference type="Proteomes" id="UP000078046"/>
    </source>
</evidence>
<dbReference type="AlphaFoldDB" id="A0A177AX22"/>
<dbReference type="InterPro" id="IPR011009">
    <property type="entry name" value="Kinase-like_dom_sf"/>
</dbReference>
<sequence length="377" mass="44550">MNEVCEYLDNLKFVACKVYLPNYENKKVKYSDDILLALAKVEIAKSLKHDSLSTFLDIEFVCDGNMMSIFYMNNDPLLEVKLQNEKNKKNWNWETILIDIFSGLIFLHENDIINVGLNVKNISINIKTGQAKILNYLNYYLSNFDDKSTVSKSYEQINNLTITEKTDYWFLAIVLIQAYKCQLVSIDQDYYEDCSSILMKDTENNCHYYDYLLECQNLNNIPEDLNVVLESCVLLNFQRDLITNDTKIYIKQIVSELIISNKRKLPSRMYDFYECIGTNHLKCDYVKSQIQPYSPVLCNSVLYSLYKNTYMKDFDKLKYEIIYEINCQQELLDVYKIYSFKTSNFIKKLKQNLDLIYITIFYKNEYANINLSLTEKD</sequence>
<reference evidence="1 2" key="1">
    <citation type="submission" date="2016-04" db="EMBL/GenBank/DDBJ databases">
        <title>The genome of Intoshia linei affirms orthonectids as highly simplified spiralians.</title>
        <authorList>
            <person name="Mikhailov K.V."/>
            <person name="Slusarev G.S."/>
            <person name="Nikitin M.A."/>
            <person name="Logacheva M.D."/>
            <person name="Penin A."/>
            <person name="Aleoshin V."/>
            <person name="Panchin Y.V."/>
        </authorList>
    </citation>
    <scope>NUCLEOTIDE SEQUENCE [LARGE SCALE GENOMIC DNA]</scope>
    <source>
        <strain evidence="1">Intl2013</strain>
        <tissue evidence="1">Whole animal</tissue>
    </source>
</reference>
<evidence type="ECO:0000313" key="1">
    <source>
        <dbReference type="EMBL" id="OAF66577.1"/>
    </source>
</evidence>
<dbReference type="EMBL" id="LWCA01000890">
    <property type="protein sequence ID" value="OAF66577.1"/>
    <property type="molecule type" value="Genomic_DNA"/>
</dbReference>
<dbReference type="Proteomes" id="UP000078046">
    <property type="component" value="Unassembled WGS sequence"/>
</dbReference>
<dbReference type="Gene3D" id="3.30.200.20">
    <property type="entry name" value="Phosphorylase Kinase, domain 1"/>
    <property type="match status" value="1"/>
</dbReference>
<keyword evidence="2" id="KW-1185">Reference proteome</keyword>
<accession>A0A177AX22</accession>
<organism evidence="1 2">
    <name type="scientific">Intoshia linei</name>
    <dbReference type="NCBI Taxonomy" id="1819745"/>
    <lineage>
        <taxon>Eukaryota</taxon>
        <taxon>Metazoa</taxon>
        <taxon>Spiralia</taxon>
        <taxon>Lophotrochozoa</taxon>
        <taxon>Mesozoa</taxon>
        <taxon>Orthonectida</taxon>
        <taxon>Rhopaluridae</taxon>
        <taxon>Intoshia</taxon>
    </lineage>
</organism>
<comment type="caution">
    <text evidence="1">The sequence shown here is derived from an EMBL/GenBank/DDBJ whole genome shotgun (WGS) entry which is preliminary data.</text>
</comment>
<dbReference type="Gene3D" id="1.10.510.10">
    <property type="entry name" value="Transferase(Phosphotransferase) domain 1"/>
    <property type="match status" value="1"/>
</dbReference>
<name>A0A177AX22_9BILA</name>
<proteinExistence type="predicted"/>
<protein>
    <recommendedName>
        <fullName evidence="3">Protein kinase domain-containing protein</fullName>
    </recommendedName>
</protein>